<protein>
    <recommendedName>
        <fullName evidence="3">DNA/pantothenate metabolism flavoprotein C-terminal domain-containing protein</fullName>
    </recommendedName>
</protein>
<accession>A0AAD5TRV7</accession>
<keyword evidence="5" id="KW-1185">Reference proteome</keyword>
<dbReference type="PANTHER" id="PTHR12290">
    <property type="entry name" value="CORNICHON-RELATED"/>
    <property type="match status" value="1"/>
</dbReference>
<dbReference type="Gene3D" id="3.40.50.10300">
    <property type="entry name" value="CoaB-like"/>
    <property type="match status" value="1"/>
</dbReference>
<feature type="compositionally biased region" description="Low complexity" evidence="2">
    <location>
        <begin position="1"/>
        <end position="17"/>
    </location>
</feature>
<evidence type="ECO:0000256" key="1">
    <source>
        <dbReference type="ARBA" id="ARBA00005703"/>
    </source>
</evidence>
<name>A0AAD5TRV7_9FUNG</name>
<proteinExistence type="inferred from homology"/>
<sequence length="363" mass="39827">MSTAATAPTAGSSATNASPPPPPPSSSSSPPSPARRTSAVGWEEYFSTYPAPPGTDTAGARIDAFVAFHARAQRRVVLVTSGGTTVPLEKNTVRFIDNFSAGTRGATSAECFIEAGYAVIFLHRQFSLQPYSRDYTHSKNCFLDYMHARADGTLEVDAKYSGHMKEVLAKYQKAKSENLLIMESFITVEDYLFLLRRFTTAMSVLRENAMYYLAAAVSDFFVPKDKMIEHKIQSSGGHLELQLDPVPKVIVPLVETWASKGFIVSFKLETEPAILIPKSRRALERYNHQLVIGNILSTRKKLVTMVTLDAVETIELSDAELAQGVEIESRIIPDLVRRHDLWIGDGAPQHGAPLCTSTTTAAE</sequence>
<feature type="compositionally biased region" description="Pro residues" evidence="2">
    <location>
        <begin position="18"/>
        <end position="33"/>
    </location>
</feature>
<dbReference type="SUPFAM" id="SSF102645">
    <property type="entry name" value="CoaB-like"/>
    <property type="match status" value="1"/>
</dbReference>
<dbReference type="GO" id="GO:0015937">
    <property type="term" value="P:coenzyme A biosynthetic process"/>
    <property type="evidence" value="ECO:0007669"/>
    <property type="project" value="UniProtKB-ARBA"/>
</dbReference>
<comment type="similarity">
    <text evidence="1">Belongs to the PPC synthetase family.</text>
</comment>
<dbReference type="AlphaFoldDB" id="A0AAD5TRV7"/>
<evidence type="ECO:0000313" key="4">
    <source>
        <dbReference type="EMBL" id="KAJ3185039.1"/>
    </source>
</evidence>
<dbReference type="GO" id="GO:0003824">
    <property type="term" value="F:catalytic activity"/>
    <property type="evidence" value="ECO:0007669"/>
    <property type="project" value="UniProtKB-ARBA"/>
</dbReference>
<evidence type="ECO:0000313" key="5">
    <source>
        <dbReference type="Proteomes" id="UP001212152"/>
    </source>
</evidence>
<dbReference type="Proteomes" id="UP001212152">
    <property type="component" value="Unassembled WGS sequence"/>
</dbReference>
<evidence type="ECO:0000256" key="2">
    <source>
        <dbReference type="SAM" id="MobiDB-lite"/>
    </source>
</evidence>
<dbReference type="Pfam" id="PF04127">
    <property type="entry name" value="DFP"/>
    <property type="match status" value="2"/>
</dbReference>
<feature type="region of interest" description="Disordered" evidence="2">
    <location>
        <begin position="1"/>
        <end position="37"/>
    </location>
</feature>
<feature type="domain" description="DNA/pantothenate metabolism flavoprotein C-terminal" evidence="3">
    <location>
        <begin position="75"/>
        <end position="130"/>
    </location>
</feature>
<reference evidence="4" key="1">
    <citation type="submission" date="2020-05" db="EMBL/GenBank/DDBJ databases">
        <title>Phylogenomic resolution of chytrid fungi.</title>
        <authorList>
            <person name="Stajich J.E."/>
            <person name="Amses K."/>
            <person name="Simmons R."/>
            <person name="Seto K."/>
            <person name="Myers J."/>
            <person name="Bonds A."/>
            <person name="Quandt C.A."/>
            <person name="Barry K."/>
            <person name="Liu P."/>
            <person name="Grigoriev I."/>
            <person name="Longcore J.E."/>
            <person name="James T.Y."/>
        </authorList>
    </citation>
    <scope>NUCLEOTIDE SEQUENCE</scope>
    <source>
        <strain evidence="4">JEL0379</strain>
    </source>
</reference>
<gene>
    <name evidence="4" type="ORF">HDU87_002605</name>
</gene>
<comment type="caution">
    <text evidence="4">The sequence shown here is derived from an EMBL/GenBank/DDBJ whole genome shotgun (WGS) entry which is preliminary data.</text>
</comment>
<feature type="domain" description="DNA/pantothenate metabolism flavoprotein C-terminal" evidence="3">
    <location>
        <begin position="201"/>
        <end position="301"/>
    </location>
</feature>
<organism evidence="4 5">
    <name type="scientific">Geranomyces variabilis</name>
    <dbReference type="NCBI Taxonomy" id="109894"/>
    <lineage>
        <taxon>Eukaryota</taxon>
        <taxon>Fungi</taxon>
        <taxon>Fungi incertae sedis</taxon>
        <taxon>Chytridiomycota</taxon>
        <taxon>Chytridiomycota incertae sedis</taxon>
        <taxon>Chytridiomycetes</taxon>
        <taxon>Spizellomycetales</taxon>
        <taxon>Powellomycetaceae</taxon>
        <taxon>Geranomyces</taxon>
    </lineage>
</organism>
<dbReference type="InterPro" id="IPR035929">
    <property type="entry name" value="CoaB-like_sf"/>
</dbReference>
<evidence type="ECO:0000259" key="3">
    <source>
        <dbReference type="Pfam" id="PF04127"/>
    </source>
</evidence>
<dbReference type="EMBL" id="JADGJQ010000002">
    <property type="protein sequence ID" value="KAJ3185039.1"/>
    <property type="molecule type" value="Genomic_DNA"/>
</dbReference>
<dbReference type="InterPro" id="IPR007085">
    <property type="entry name" value="DNA/pantothenate-metab_flavo_C"/>
</dbReference>